<name>A0ABV4QTD8_9ACTN</name>
<dbReference type="Proteomes" id="UP001569904">
    <property type="component" value="Unassembled WGS sequence"/>
</dbReference>
<accession>A0ABV4QTD8</accession>
<comment type="caution">
    <text evidence="2">The sequence shown here is derived from an EMBL/GenBank/DDBJ whole genome shotgun (WGS) entry which is preliminary data.</text>
</comment>
<dbReference type="InterPro" id="IPR025164">
    <property type="entry name" value="Toastrack_DUF4097"/>
</dbReference>
<evidence type="ECO:0000259" key="1">
    <source>
        <dbReference type="Pfam" id="PF13349"/>
    </source>
</evidence>
<protein>
    <submittedName>
        <fullName evidence="2">DUF4097 family beta strand repeat-containing protein</fullName>
    </submittedName>
</protein>
<organism evidence="2 3">
    <name type="scientific">Actinomadura chokoriensis</name>
    <dbReference type="NCBI Taxonomy" id="454156"/>
    <lineage>
        <taxon>Bacteria</taxon>
        <taxon>Bacillati</taxon>
        <taxon>Actinomycetota</taxon>
        <taxon>Actinomycetes</taxon>
        <taxon>Streptosporangiales</taxon>
        <taxon>Thermomonosporaceae</taxon>
        <taxon>Actinomadura</taxon>
    </lineage>
</organism>
<reference evidence="2 3" key="1">
    <citation type="submission" date="2023-11" db="EMBL/GenBank/DDBJ databases">
        <title>Actinomadura monticuli sp. nov., isolated from volcanic ash.</title>
        <authorList>
            <person name="Lee S.D."/>
            <person name="Yang H."/>
            <person name="Kim I.S."/>
        </authorList>
    </citation>
    <scope>NUCLEOTIDE SEQUENCE [LARGE SCALE GENOMIC DNA]</scope>
    <source>
        <strain evidence="2 3">DSM 45346</strain>
    </source>
</reference>
<keyword evidence="3" id="KW-1185">Reference proteome</keyword>
<dbReference type="EMBL" id="JAXCEH010000004">
    <property type="protein sequence ID" value="MFA1553794.1"/>
    <property type="molecule type" value="Genomic_DNA"/>
</dbReference>
<evidence type="ECO:0000313" key="3">
    <source>
        <dbReference type="Proteomes" id="UP001569904"/>
    </source>
</evidence>
<dbReference type="RefSeq" id="WP_371940189.1">
    <property type="nucleotide sequence ID" value="NZ_JAXCEH010000004.1"/>
</dbReference>
<gene>
    <name evidence="2" type="ORF">SM436_08845</name>
</gene>
<dbReference type="Pfam" id="PF13349">
    <property type="entry name" value="DUF4097"/>
    <property type="match status" value="1"/>
</dbReference>
<sequence length="220" mass="22395">MPTFETPAPITAHLDIPARRVQFIAADRTDTVVEVLPADAGKGRDVKAAEQTTVEYADGVLRIQTPAKNQLFGASGSVEVTVQLPAGSEVRAKGAGIEFRGVGRLGDVSFESAHGPIKLDEAAGVRIATAAGDVTIGRLTGPAEITTTKGDIDVTEAVRGSVVLSTQVGDVSVGAAPGVSASLDAGATLGRITNDLKNDGTAGLNIRATTVKGDIVARSL</sequence>
<feature type="domain" description="DUF4097" evidence="1">
    <location>
        <begin position="50"/>
        <end position="215"/>
    </location>
</feature>
<evidence type="ECO:0000313" key="2">
    <source>
        <dbReference type="EMBL" id="MFA1553794.1"/>
    </source>
</evidence>
<dbReference type="Gene3D" id="2.160.20.120">
    <property type="match status" value="1"/>
</dbReference>
<proteinExistence type="predicted"/>